<protein>
    <submittedName>
        <fullName evidence="1">Uncharacterized protein</fullName>
    </submittedName>
</protein>
<evidence type="ECO:0000313" key="1">
    <source>
        <dbReference type="EMBL" id="AXC13687.1"/>
    </source>
</evidence>
<sequence>MESFGTVARVFDEDGYTGFLFQGVFEDCQIIDPTHNGYIN</sequence>
<name>A0A2Z5G4M2_9BACT</name>
<evidence type="ECO:0000313" key="2">
    <source>
        <dbReference type="Proteomes" id="UP000253606"/>
    </source>
</evidence>
<proteinExistence type="predicted"/>
<accession>A0A2Z5G4M2</accession>
<keyword evidence="2" id="KW-1185">Reference proteome</keyword>
<organism evidence="1 2">
    <name type="scientific">Acidisarcina polymorpha</name>
    <dbReference type="NCBI Taxonomy" id="2211140"/>
    <lineage>
        <taxon>Bacteria</taxon>
        <taxon>Pseudomonadati</taxon>
        <taxon>Acidobacteriota</taxon>
        <taxon>Terriglobia</taxon>
        <taxon>Terriglobales</taxon>
        <taxon>Acidobacteriaceae</taxon>
        <taxon>Acidisarcina</taxon>
    </lineage>
</organism>
<dbReference type="EMBL" id="CP030840">
    <property type="protein sequence ID" value="AXC13687.1"/>
    <property type="molecule type" value="Genomic_DNA"/>
</dbReference>
<gene>
    <name evidence="1" type="ORF">ACPOL_4414</name>
</gene>
<dbReference type="KEGG" id="abas:ACPOL_4414"/>
<dbReference type="AlphaFoldDB" id="A0A2Z5G4M2"/>
<dbReference type="Proteomes" id="UP000253606">
    <property type="component" value="Chromosome"/>
</dbReference>
<reference evidence="1 2" key="1">
    <citation type="journal article" date="2018" name="Front. Microbiol.">
        <title>Hydrolytic Capabilities as a Key to Environmental Success: Chitinolytic and Cellulolytic Acidobacteria From Acidic Sub-arctic Soils and Boreal Peatlands.</title>
        <authorList>
            <person name="Belova S.E."/>
            <person name="Ravin N.V."/>
            <person name="Pankratov T.A."/>
            <person name="Rakitin A.L."/>
            <person name="Ivanova A.A."/>
            <person name="Beletsky A.V."/>
            <person name="Mardanov A.V."/>
            <person name="Sinninghe Damste J.S."/>
            <person name="Dedysh S.N."/>
        </authorList>
    </citation>
    <scope>NUCLEOTIDE SEQUENCE [LARGE SCALE GENOMIC DNA]</scope>
    <source>
        <strain evidence="1 2">SBC82</strain>
    </source>
</reference>